<dbReference type="PROSITE" id="PS00237">
    <property type="entry name" value="G_PROTEIN_RECEP_F1_1"/>
    <property type="match status" value="1"/>
</dbReference>
<keyword evidence="6 13" id="KW-1133">Transmembrane helix</keyword>
<keyword evidence="4 13" id="KW-0812">Transmembrane</keyword>
<evidence type="ECO:0000256" key="13">
    <source>
        <dbReference type="SAM" id="Phobius"/>
    </source>
</evidence>
<keyword evidence="3" id="KW-0716">Sensory transduction</keyword>
<dbReference type="PANTHER" id="PTHR26451">
    <property type="entry name" value="G_PROTEIN_RECEP_F1_2 DOMAIN-CONTAINING PROTEIN"/>
    <property type="match status" value="1"/>
</dbReference>
<dbReference type="InterPro" id="IPR000276">
    <property type="entry name" value="GPCR_Rhodpsn"/>
</dbReference>
<keyword evidence="2" id="KW-1003">Cell membrane</keyword>
<reference evidence="15" key="2">
    <citation type="journal article" date="2010" name="Science">
        <title>The genome of the Western clawed frog Xenopus tropicalis.</title>
        <authorList>
            <person name="Hellsten U."/>
            <person name="Harland R.M."/>
            <person name="Gilchrist M.J."/>
            <person name="Hendrix D."/>
            <person name="Jurka J."/>
            <person name="Kapitonov V."/>
            <person name="Ovcharenko I."/>
            <person name="Putnam N.H."/>
            <person name="Shu S."/>
            <person name="Taher L."/>
            <person name="Blitz I.L."/>
            <person name="Blumberg B."/>
            <person name="Dichmann D.S."/>
            <person name="Dubchak I."/>
            <person name="Amaya E."/>
            <person name="Detter J.C."/>
            <person name="Fletcher R."/>
            <person name="Gerhard D.S."/>
            <person name="Goodstein D."/>
            <person name="Graves T."/>
            <person name="Grigoriev I.V."/>
            <person name="Grimwood J."/>
            <person name="Kawashima T."/>
            <person name="Lindquist E."/>
            <person name="Lucas S.M."/>
            <person name="Mead P.E."/>
            <person name="Mitros T."/>
            <person name="Ogino H."/>
            <person name="Ohta Y."/>
            <person name="Poliakov A.V."/>
            <person name="Pollet N."/>
            <person name="Robert J."/>
            <person name="Salamov A."/>
            <person name="Sater A.K."/>
            <person name="Schmutz J."/>
            <person name="Terry A."/>
            <person name="Vize P.D."/>
            <person name="Warren W.C."/>
            <person name="Wells D."/>
            <person name="Wills A."/>
            <person name="Wilson R.K."/>
            <person name="Zimmerman L.B."/>
            <person name="Zorn A.M."/>
            <person name="Grainger R."/>
            <person name="Grammer T."/>
            <person name="Khokha M.K."/>
            <person name="Richardson P.M."/>
            <person name="Rokhsar D.S."/>
        </authorList>
    </citation>
    <scope>NUCLEOTIDE SEQUENCE [LARGE SCALE GENOMIC DNA]</scope>
    <source>
        <strain evidence="15">Nigerian</strain>
    </source>
</reference>
<evidence type="ECO:0000256" key="10">
    <source>
        <dbReference type="ARBA" id="ARBA00023170"/>
    </source>
</evidence>
<feature type="transmembrane region" description="Helical" evidence="13">
    <location>
        <begin position="118"/>
        <end position="144"/>
    </location>
</feature>
<keyword evidence="5" id="KW-0552">Olfaction</keyword>
<dbReference type="GO" id="GO:0004984">
    <property type="term" value="F:olfactory receptor activity"/>
    <property type="evidence" value="ECO:0007669"/>
    <property type="project" value="InterPro"/>
</dbReference>
<protein>
    <recommendedName>
        <fullName evidence="14">G-protein coupled receptors family 1 profile domain-containing protein</fullName>
    </recommendedName>
</protein>
<feature type="transmembrane region" description="Helical" evidence="13">
    <location>
        <begin position="295"/>
        <end position="317"/>
    </location>
</feature>
<feature type="domain" description="G-protein coupled receptors family 1 profile" evidence="14">
    <location>
        <begin position="65"/>
        <end position="315"/>
    </location>
</feature>
<feature type="transmembrane region" description="Helical" evidence="13">
    <location>
        <begin position="83"/>
        <end position="106"/>
    </location>
</feature>
<dbReference type="PROSITE" id="PS50262">
    <property type="entry name" value="G_PROTEIN_RECEP_F1_2"/>
    <property type="match status" value="1"/>
</dbReference>
<keyword evidence="8 13" id="KW-0472">Membrane</keyword>
<dbReference type="AlphaFoldDB" id="A0A1B8Y8R6"/>
<dbReference type="PANTHER" id="PTHR26451:SF1005">
    <property type="entry name" value="OLFACTORY RECEPTOR 52D1"/>
    <property type="match status" value="1"/>
</dbReference>
<dbReference type="PRINTS" id="PR00245">
    <property type="entry name" value="OLFACTORYR"/>
</dbReference>
<dbReference type="GO" id="GO:0005886">
    <property type="term" value="C:plasma membrane"/>
    <property type="evidence" value="ECO:0007669"/>
    <property type="project" value="UniProtKB-SubCell"/>
</dbReference>
<keyword evidence="12" id="KW-0807">Transducer</keyword>
<dbReference type="InterPro" id="IPR052921">
    <property type="entry name" value="GPCR1_Superfamily_Member"/>
</dbReference>
<evidence type="ECO:0000313" key="15">
    <source>
        <dbReference type="EMBL" id="OCA19384.1"/>
    </source>
</evidence>
<keyword evidence="10" id="KW-0675">Receptor</keyword>
<evidence type="ECO:0000259" key="14">
    <source>
        <dbReference type="PROSITE" id="PS50262"/>
    </source>
</evidence>
<dbReference type="InterPro" id="IPR017452">
    <property type="entry name" value="GPCR_Rhodpsn_7TM"/>
</dbReference>
<dbReference type="FunFam" id="1.20.1070.10:FF:000024">
    <property type="entry name" value="Olfactory receptor"/>
    <property type="match status" value="1"/>
</dbReference>
<keyword evidence="7" id="KW-0297">G-protein coupled receptor</keyword>
<feature type="transmembrane region" description="Helical" evidence="13">
    <location>
        <begin position="156"/>
        <end position="177"/>
    </location>
</feature>
<dbReference type="InterPro" id="IPR000725">
    <property type="entry name" value="Olfact_rcpt"/>
</dbReference>
<evidence type="ECO:0000256" key="7">
    <source>
        <dbReference type="ARBA" id="ARBA00023040"/>
    </source>
</evidence>
<dbReference type="SUPFAM" id="SSF81321">
    <property type="entry name" value="Family A G protein-coupled receptor-like"/>
    <property type="match status" value="1"/>
</dbReference>
<feature type="transmembrane region" description="Helical" evidence="13">
    <location>
        <begin position="49"/>
        <end position="71"/>
    </location>
</feature>
<evidence type="ECO:0000256" key="9">
    <source>
        <dbReference type="ARBA" id="ARBA00023157"/>
    </source>
</evidence>
<evidence type="ECO:0000256" key="5">
    <source>
        <dbReference type="ARBA" id="ARBA00022725"/>
    </source>
</evidence>
<evidence type="ECO:0000256" key="12">
    <source>
        <dbReference type="ARBA" id="ARBA00023224"/>
    </source>
</evidence>
<evidence type="ECO:0000256" key="6">
    <source>
        <dbReference type="ARBA" id="ARBA00022989"/>
    </source>
</evidence>
<accession>A0A1B8Y8R6</accession>
<gene>
    <name evidence="15" type="ORF">XENTR_v90029171mg</name>
</gene>
<evidence type="ECO:0000256" key="11">
    <source>
        <dbReference type="ARBA" id="ARBA00023180"/>
    </source>
</evidence>
<dbReference type="EMBL" id="KV460380">
    <property type="protein sequence ID" value="OCA19384.1"/>
    <property type="molecule type" value="Genomic_DNA"/>
</dbReference>
<comment type="subcellular location">
    <subcellularLocation>
        <location evidence="1">Cell membrane</location>
        <topology evidence="1">Multi-pass membrane protein</topology>
    </subcellularLocation>
</comment>
<dbReference type="GO" id="GO:0004930">
    <property type="term" value="F:G protein-coupled receptor activity"/>
    <property type="evidence" value="ECO:0007669"/>
    <property type="project" value="UniProtKB-KW"/>
</dbReference>
<organism evidence="15">
    <name type="scientific">Xenopus tropicalis</name>
    <name type="common">Western clawed frog</name>
    <name type="synonym">Silurana tropicalis</name>
    <dbReference type="NCBI Taxonomy" id="8364"/>
    <lineage>
        <taxon>Eukaryota</taxon>
        <taxon>Metazoa</taxon>
        <taxon>Chordata</taxon>
        <taxon>Craniata</taxon>
        <taxon>Vertebrata</taxon>
        <taxon>Euteleostomi</taxon>
        <taxon>Amphibia</taxon>
        <taxon>Batrachia</taxon>
        <taxon>Anura</taxon>
        <taxon>Pipoidea</taxon>
        <taxon>Pipidae</taxon>
        <taxon>Xenopodinae</taxon>
        <taxon>Xenopus</taxon>
        <taxon>Silurana</taxon>
    </lineage>
</organism>
<sequence>MEDFRENKHDYVALHRNHYHKKGKNMPNATWSHPSVLTLGFAQMTSIKYLYCALALLGFLMILLASGSVIAAVLLNKSLQEPMYIFVCVLCANGIYGSVGFFPSLFVNLIGETQTITYIGCLIQMFCIHTYTAAEMSILALMAFDRYLCICNPLRYNGIMTLAVAYKLIVAAWLFVLIPFTIHFILTILLPLCGSSIVKIYCDNYSLVKLSCVDTTVNNIYGLFLTVAMVVMVPAFIVASYIQILRVCARSSMDFRKKSLQTCTPHLISLTNYVADILFEVLLHRFTLKNLPYELRIIMSVQAFVVPPLLNPVIYGLKMREIKLRIAHMFHINKIRVQEE</sequence>
<evidence type="ECO:0000256" key="2">
    <source>
        <dbReference type="ARBA" id="ARBA00022475"/>
    </source>
</evidence>
<feature type="transmembrane region" description="Helical" evidence="13">
    <location>
        <begin position="263"/>
        <end position="283"/>
    </location>
</feature>
<evidence type="ECO:0000256" key="4">
    <source>
        <dbReference type="ARBA" id="ARBA00022692"/>
    </source>
</evidence>
<keyword evidence="9" id="KW-1015">Disulfide bond</keyword>
<evidence type="ECO:0000256" key="8">
    <source>
        <dbReference type="ARBA" id="ARBA00023136"/>
    </source>
</evidence>
<keyword evidence="11" id="KW-0325">Glycoprotein</keyword>
<feature type="transmembrane region" description="Helical" evidence="13">
    <location>
        <begin position="221"/>
        <end position="242"/>
    </location>
</feature>
<dbReference type="Gene3D" id="1.20.1070.10">
    <property type="entry name" value="Rhodopsin 7-helix transmembrane proteins"/>
    <property type="match status" value="1"/>
</dbReference>
<name>A0A1B8Y8R6_XENTR</name>
<evidence type="ECO:0000256" key="3">
    <source>
        <dbReference type="ARBA" id="ARBA00022606"/>
    </source>
</evidence>
<reference evidence="15" key="3">
    <citation type="submission" date="2016-05" db="EMBL/GenBank/DDBJ databases">
        <title>WGS assembly of Xenopus tropicalis.</title>
        <authorList>
            <person name="Sessions A."/>
            <person name="Jenkins J."/>
            <person name="Mitros T."/>
            <person name="Lyons J.T."/>
            <person name="Dichmann D.S."/>
            <person name="Robert J."/>
            <person name="Harland R.M."/>
            <person name="Rokhsar D.S."/>
        </authorList>
    </citation>
    <scope>NUCLEOTIDE SEQUENCE</scope>
    <source>
        <strain evidence="15">Nigerian</strain>
    </source>
</reference>
<evidence type="ECO:0000256" key="1">
    <source>
        <dbReference type="ARBA" id="ARBA00004651"/>
    </source>
</evidence>
<reference evidence="15" key="1">
    <citation type="submission" date="2009-11" db="EMBL/GenBank/DDBJ databases">
        <authorList>
            <consortium name="US DOE Joint Genome Institute (JGI-PGF)"/>
            <person name="Ottilar R."/>
            <person name="Schmutz J."/>
            <person name="Salamov A."/>
            <person name="Cheng J.F."/>
            <person name="Lucas S."/>
            <person name="Pitluck S."/>
            <person name="Gundlach H."/>
            <person name="Guo Y."/>
            <person name="Haberer G."/>
            <person name="Nasrallah J."/>
            <person name="Mayer K.F.X."/>
            <person name="van de Peer Y."/>
            <person name="Weigel D."/>
            <person name="Grigoriev I.V."/>
        </authorList>
    </citation>
    <scope>NUCLEOTIDE SEQUENCE</scope>
    <source>
        <strain evidence="15">Nigerian</strain>
    </source>
</reference>
<dbReference type="Pfam" id="PF13853">
    <property type="entry name" value="7tm_4"/>
    <property type="match status" value="1"/>
</dbReference>
<proteinExistence type="predicted"/>